<proteinExistence type="predicted"/>
<dbReference type="EMBL" id="JXCE01000913">
    <property type="protein sequence ID" value="KPA35758.1"/>
    <property type="molecule type" value="Genomic_DNA"/>
</dbReference>
<protein>
    <submittedName>
        <fullName evidence="1">Uncharacterized protein</fullName>
    </submittedName>
</protein>
<dbReference type="Proteomes" id="UP000037904">
    <property type="component" value="Unassembled WGS sequence"/>
</dbReference>
<sequence>MAAAPGQEGSSLTPAMFLLAHPQVKVGRAALETFQTIHRSRDSFSIVNKPFPSMVLHQEFDSDTKERIYAVALVDDEQALNYYKQNYDEASDESKCDCAENHGPEHLIYDRMVEELADCKKHKGEPEPDPACSACWPVLHGGKCTFGNA</sequence>
<keyword evidence="2" id="KW-1185">Reference proteome</keyword>
<comment type="caution">
    <text evidence="1">The sequence shown here is derived from an EMBL/GenBank/DDBJ whole genome shotgun (WGS) entry which is preliminary data.</text>
</comment>
<evidence type="ECO:0000313" key="2">
    <source>
        <dbReference type="Proteomes" id="UP000037904"/>
    </source>
</evidence>
<gene>
    <name evidence="1" type="ORF">FLAG1_11522</name>
</gene>
<evidence type="ECO:0000313" key="1">
    <source>
        <dbReference type="EMBL" id="KPA35758.1"/>
    </source>
</evidence>
<accession>A0A0M9ELY1</accession>
<reference evidence="1 2" key="1">
    <citation type="submission" date="2015-04" db="EMBL/GenBank/DDBJ databases">
        <title>The draft genome sequence of Fusarium langsethiae, a T-2/HT-2 mycotoxin producer.</title>
        <authorList>
            <person name="Lysoe E."/>
            <person name="Divon H.H."/>
            <person name="Terzi V."/>
            <person name="Orru L."/>
            <person name="Lamontanara A."/>
            <person name="Kolseth A.-K."/>
            <person name="Frandsen R.J."/>
            <person name="Nielsen K."/>
            <person name="Thrane U."/>
        </authorList>
    </citation>
    <scope>NUCLEOTIDE SEQUENCE [LARGE SCALE GENOMIC DNA]</scope>
    <source>
        <strain evidence="1 2">Fl201059</strain>
    </source>
</reference>
<organism evidence="1 2">
    <name type="scientific">Fusarium langsethiae</name>
    <dbReference type="NCBI Taxonomy" id="179993"/>
    <lineage>
        <taxon>Eukaryota</taxon>
        <taxon>Fungi</taxon>
        <taxon>Dikarya</taxon>
        <taxon>Ascomycota</taxon>
        <taxon>Pezizomycotina</taxon>
        <taxon>Sordariomycetes</taxon>
        <taxon>Hypocreomycetidae</taxon>
        <taxon>Hypocreales</taxon>
        <taxon>Nectriaceae</taxon>
        <taxon>Fusarium</taxon>
    </lineage>
</organism>
<dbReference type="AlphaFoldDB" id="A0A0M9ELY1"/>
<name>A0A0M9ELY1_FUSLA</name>
<dbReference type="OrthoDB" id="3682102at2759"/>